<evidence type="ECO:0000256" key="1">
    <source>
        <dbReference type="SAM" id="Phobius"/>
    </source>
</evidence>
<accession>A0A9D1R3U6</accession>
<feature type="transmembrane region" description="Helical" evidence="1">
    <location>
        <begin position="115"/>
        <end position="137"/>
    </location>
</feature>
<reference evidence="2" key="1">
    <citation type="journal article" date="2021" name="PeerJ">
        <title>Extensive microbial diversity within the chicken gut microbiome revealed by metagenomics and culture.</title>
        <authorList>
            <person name="Gilroy R."/>
            <person name="Ravi A."/>
            <person name="Getino M."/>
            <person name="Pursley I."/>
            <person name="Horton D.L."/>
            <person name="Alikhan N.F."/>
            <person name="Baker D."/>
            <person name="Gharbi K."/>
            <person name="Hall N."/>
            <person name="Watson M."/>
            <person name="Adriaenssens E.M."/>
            <person name="Foster-Nyarko E."/>
            <person name="Jarju S."/>
            <person name="Secka A."/>
            <person name="Antonio M."/>
            <person name="Oren A."/>
            <person name="Chaudhuri R.R."/>
            <person name="La Ragione R."/>
            <person name="Hildebrand F."/>
            <person name="Pallen M.J."/>
        </authorList>
    </citation>
    <scope>NUCLEOTIDE SEQUENCE</scope>
    <source>
        <strain evidence="2">CHK195-6426</strain>
    </source>
</reference>
<protein>
    <recommendedName>
        <fullName evidence="4">DUF4367 domain-containing protein</fullName>
    </recommendedName>
</protein>
<dbReference type="Proteomes" id="UP000824265">
    <property type="component" value="Unassembled WGS sequence"/>
</dbReference>
<keyword evidence="1" id="KW-0812">Transmembrane</keyword>
<evidence type="ECO:0000313" key="3">
    <source>
        <dbReference type="Proteomes" id="UP000824265"/>
    </source>
</evidence>
<sequence length="315" mass="35958">MNREYKNQKGKETIINEIRERLRWYTFEASEEDIDPKEMAAMVKLLEVLEGENREPEESIKEAYARFQAHRDQWETDEAEISALREQETLHKAEEKGRRKFVPGLGRKMGAKRRLVVGLSAAALFVAVFTAGGAVGVNAERNGGFFHWLKRDETGVTMITSPDNSNTQIDVEASKTYQTLEEVPEEYRGYVIQVGDLNILKGFVLDRIETTRMNNNITVSSLFVQEEKGDSLKIGVTDYGSMISYNRQSYLDAEYLYSIEEGEMQLDVLVQEEQGEKVYTLYFYLGSGQYCVQGKGDLAFVEEAAREYYAFVSGK</sequence>
<reference evidence="2" key="2">
    <citation type="submission" date="2021-04" db="EMBL/GenBank/DDBJ databases">
        <authorList>
            <person name="Gilroy R."/>
        </authorList>
    </citation>
    <scope>NUCLEOTIDE SEQUENCE</scope>
    <source>
        <strain evidence="2">CHK195-6426</strain>
    </source>
</reference>
<organism evidence="2 3">
    <name type="scientific">Candidatus Acetatifactor stercoripullorum</name>
    <dbReference type="NCBI Taxonomy" id="2838414"/>
    <lineage>
        <taxon>Bacteria</taxon>
        <taxon>Bacillati</taxon>
        <taxon>Bacillota</taxon>
        <taxon>Clostridia</taxon>
        <taxon>Lachnospirales</taxon>
        <taxon>Lachnospiraceae</taxon>
        <taxon>Acetatifactor</taxon>
    </lineage>
</organism>
<dbReference type="AlphaFoldDB" id="A0A9D1R3U6"/>
<evidence type="ECO:0000313" key="2">
    <source>
        <dbReference type="EMBL" id="HIW80424.1"/>
    </source>
</evidence>
<evidence type="ECO:0008006" key="4">
    <source>
        <dbReference type="Google" id="ProtNLM"/>
    </source>
</evidence>
<dbReference type="EMBL" id="DXGH01000012">
    <property type="protein sequence ID" value="HIW80424.1"/>
    <property type="molecule type" value="Genomic_DNA"/>
</dbReference>
<keyword evidence="1" id="KW-0472">Membrane</keyword>
<keyword evidence="1" id="KW-1133">Transmembrane helix</keyword>
<comment type="caution">
    <text evidence="2">The sequence shown here is derived from an EMBL/GenBank/DDBJ whole genome shotgun (WGS) entry which is preliminary data.</text>
</comment>
<proteinExistence type="predicted"/>
<gene>
    <name evidence="2" type="ORF">H9742_02680</name>
</gene>
<name>A0A9D1R3U6_9FIRM</name>